<dbReference type="InterPro" id="IPR004107">
    <property type="entry name" value="Integrase_SAM-like_N"/>
</dbReference>
<dbReference type="RefSeq" id="WP_216957059.1">
    <property type="nucleotide sequence ID" value="NZ_JAHOPB010000001.1"/>
</dbReference>
<accession>A0ABS6IDU9</accession>
<organism evidence="2 3">
    <name type="scientific">Reyranella humidisoli</name>
    <dbReference type="NCBI Taxonomy" id="2849149"/>
    <lineage>
        <taxon>Bacteria</taxon>
        <taxon>Pseudomonadati</taxon>
        <taxon>Pseudomonadota</taxon>
        <taxon>Alphaproteobacteria</taxon>
        <taxon>Hyphomicrobiales</taxon>
        <taxon>Reyranellaceae</taxon>
        <taxon>Reyranella</taxon>
    </lineage>
</organism>
<evidence type="ECO:0000259" key="1">
    <source>
        <dbReference type="Pfam" id="PF14659"/>
    </source>
</evidence>
<dbReference type="Pfam" id="PF14659">
    <property type="entry name" value="Phage_int_SAM_3"/>
    <property type="match status" value="1"/>
</dbReference>
<reference evidence="2 3" key="1">
    <citation type="submission" date="2021-06" db="EMBL/GenBank/DDBJ databases">
        <authorList>
            <person name="Lee D.H."/>
        </authorList>
    </citation>
    <scope>NUCLEOTIDE SEQUENCE [LARGE SCALE GENOMIC DNA]</scope>
    <source>
        <strain evidence="2 3">MMS21-HV4-11</strain>
    </source>
</reference>
<evidence type="ECO:0000313" key="2">
    <source>
        <dbReference type="EMBL" id="MBU8872768.1"/>
    </source>
</evidence>
<name>A0ABS6IDU9_9HYPH</name>
<dbReference type="Proteomes" id="UP000727907">
    <property type="component" value="Unassembled WGS sequence"/>
</dbReference>
<keyword evidence="3" id="KW-1185">Reference proteome</keyword>
<feature type="domain" description="Integrase SAM-like N-terminal" evidence="1">
    <location>
        <begin position="3"/>
        <end position="56"/>
    </location>
</feature>
<comment type="caution">
    <text evidence="2">The sequence shown here is derived from an EMBL/GenBank/DDBJ whole genome shotgun (WGS) entry which is preliminary data.</text>
</comment>
<sequence length="102" mass="11053">MAQLVERYLADGPADKPTKKASTWETDACNIRRHVVPILGSKSLSSVTTAGVQRFRRAFVDGKTRAEGKGATKRGGCVRARVQQTGACLKRDKPPPCSVHAF</sequence>
<evidence type="ECO:0000313" key="3">
    <source>
        <dbReference type="Proteomes" id="UP000727907"/>
    </source>
</evidence>
<proteinExistence type="predicted"/>
<dbReference type="EMBL" id="JAHOPB010000001">
    <property type="protein sequence ID" value="MBU8872768.1"/>
    <property type="molecule type" value="Genomic_DNA"/>
</dbReference>
<gene>
    <name evidence="2" type="ORF">KQ910_03295</name>
</gene>
<protein>
    <recommendedName>
        <fullName evidence="1">Integrase SAM-like N-terminal domain-containing protein</fullName>
    </recommendedName>
</protein>